<dbReference type="EMBL" id="LK023379">
    <property type="protein sequence ID" value="CDS13315.1"/>
    <property type="molecule type" value="Genomic_DNA"/>
</dbReference>
<sequence>MSRPPPPFSAYTAPVQSVKRMSRSGSSHYAASNNEAQLVSPLSEYPIKRQRINTSPYVDQQPTSIQPQKTFTLPAFTHSSASLSERGVVQVSAGSSIMALQWKSGKLGCSYYTQEYRELHVMDDVIERSPEDFATQLIQQVNPRVILLEYHADDILSLVQSIDSEIQVEKLQGKEFGYEHGRYSLISWFAQINQDINNATQQHYVYCQDPYDGRKRRTNLQLQCMIDLDSTVSIGCAGALLTYIDKLEDYTNRPIGNTLAPEDLALRPVSLRSFSRYFLRGKDYISFIDHPKASTTCMYLIQHAGKVLGIFEKDTHPNTHQKRNKESLSLFGLLNHTVTPIGQHLLQAWIQRPTLKLDLLEHRHMAISYFSTNDTVALVKELKSHLKHIKNIPRVLSMIRENRASVHDWQQLLQFAYYSMRIQSLLASITPPEELQVIQKIKSATGADKLRRVGSAINDMIDFEQSRYEGRVVVKDNVDEHLDKLRETYNNLEPILLQVAQEVSQRMPPDLAATCNVVYFPQLGYFVAVTREHEQMYEYNLGLPPDFRLQFTTDTNAYFKNDRTYELDESLGDNHGMILDREIELVQYLTEELSTYFTDLLAMADACAELDCLLSLAHAARLHEYVRPEMTEENKIDIRQGRHPIQEMCVDVFIANDACLVGGLGKTTSHTTTTSHIDNSTTQHDDEKPASIALLTGANYSGKSVYLRQVCHMISALRSHMTENRTQVALIVYMAHVGSFVPASSALIGLTDKIFTCVQSIETVSKLVSAFALDLQNLSQAVRDATERSLVIIDEFGNGTDATDGAGLLCATLEHFLSKGDQCPKVLAITHFHELLAHNIISPIEHPIKLLTMEILSQSITIQSSSSHSKQQADEVVFLYRVVPGSRACNSYGAWCASIAGIPAPIVQRALDLSQLIDNNKQIQPLYSKEHQAKFDAIEDIALKLLGTQVTNDTLGTIRHWVQELDETI</sequence>
<accession>A0A077X145</accession>
<dbReference type="InterPro" id="IPR036187">
    <property type="entry name" value="DNA_mismatch_repair_MutS_sf"/>
</dbReference>
<dbReference type="SUPFAM" id="SSF48334">
    <property type="entry name" value="DNA repair protein MutS, domain III"/>
    <property type="match status" value="1"/>
</dbReference>
<evidence type="ECO:0000256" key="2">
    <source>
        <dbReference type="ARBA" id="ARBA00022741"/>
    </source>
</evidence>
<dbReference type="PANTHER" id="PTHR11361">
    <property type="entry name" value="DNA MISMATCH REPAIR PROTEIN MUTS FAMILY MEMBER"/>
    <property type="match status" value="1"/>
</dbReference>
<dbReference type="PANTHER" id="PTHR11361:SF20">
    <property type="entry name" value="MUTS PROTEIN HOMOLOG 5"/>
    <property type="match status" value="1"/>
</dbReference>
<evidence type="ECO:0000313" key="7">
    <source>
        <dbReference type="EMBL" id="CDS13315.1"/>
    </source>
</evidence>
<organism evidence="7">
    <name type="scientific">Lichtheimia ramosa</name>
    <dbReference type="NCBI Taxonomy" id="688394"/>
    <lineage>
        <taxon>Eukaryota</taxon>
        <taxon>Fungi</taxon>
        <taxon>Fungi incertae sedis</taxon>
        <taxon>Mucoromycota</taxon>
        <taxon>Mucoromycotina</taxon>
        <taxon>Mucoromycetes</taxon>
        <taxon>Mucorales</taxon>
        <taxon>Lichtheimiaceae</taxon>
        <taxon>Lichtheimia</taxon>
    </lineage>
</organism>
<dbReference type="GO" id="GO:0005524">
    <property type="term" value="F:ATP binding"/>
    <property type="evidence" value="ECO:0007669"/>
    <property type="project" value="UniProtKB-KW"/>
</dbReference>
<evidence type="ECO:0000256" key="1">
    <source>
        <dbReference type="ARBA" id="ARBA00006271"/>
    </source>
</evidence>
<proteinExistence type="inferred from homology"/>
<feature type="domain" description="DNA mismatch repair protein MutS core" evidence="5">
    <location>
        <begin position="325"/>
        <end position="649"/>
    </location>
</feature>
<dbReference type="Gene3D" id="1.10.1420.10">
    <property type="match status" value="2"/>
</dbReference>
<dbReference type="SUPFAM" id="SSF52540">
    <property type="entry name" value="P-loop containing nucleoside triphosphate hydrolases"/>
    <property type="match status" value="1"/>
</dbReference>
<name>A0A077X145_9FUNG</name>
<dbReference type="AlphaFoldDB" id="A0A077X145"/>
<gene>
    <name evidence="7" type="ORF">LRAMOSA05493</name>
</gene>
<dbReference type="GO" id="GO:0005634">
    <property type="term" value="C:nucleus"/>
    <property type="evidence" value="ECO:0007669"/>
    <property type="project" value="TreeGrafter"/>
</dbReference>
<dbReference type="OrthoDB" id="29596at2759"/>
<keyword evidence="3" id="KW-0067">ATP-binding</keyword>
<reference evidence="7" key="1">
    <citation type="journal article" date="2014" name="Genome Announc.">
        <title>De novo whole-genome sequence and genome annotation of Lichtheimia ramosa.</title>
        <authorList>
            <person name="Linde J."/>
            <person name="Schwartze V."/>
            <person name="Binder U."/>
            <person name="Lass-Florl C."/>
            <person name="Voigt K."/>
            <person name="Horn F."/>
        </authorList>
    </citation>
    <scope>NUCLEOTIDE SEQUENCE</scope>
    <source>
        <strain evidence="7">JMRC FSU:6197</strain>
    </source>
</reference>
<evidence type="ECO:0000256" key="3">
    <source>
        <dbReference type="ARBA" id="ARBA00022840"/>
    </source>
</evidence>
<dbReference type="Gene3D" id="3.40.50.300">
    <property type="entry name" value="P-loop containing nucleotide triphosphate hydrolases"/>
    <property type="match status" value="1"/>
</dbReference>
<dbReference type="GO" id="GO:0051026">
    <property type="term" value="P:chiasma assembly"/>
    <property type="evidence" value="ECO:0007669"/>
    <property type="project" value="TreeGrafter"/>
</dbReference>
<comment type="similarity">
    <text evidence="1">Belongs to the DNA mismatch repair MutS family.</text>
</comment>
<dbReference type="InterPro" id="IPR027417">
    <property type="entry name" value="P-loop_NTPase"/>
</dbReference>
<evidence type="ECO:0000256" key="4">
    <source>
        <dbReference type="ARBA" id="ARBA00023125"/>
    </source>
</evidence>
<dbReference type="InterPro" id="IPR000432">
    <property type="entry name" value="DNA_mismatch_repair_MutS_C"/>
</dbReference>
<evidence type="ECO:0000259" key="6">
    <source>
        <dbReference type="SMART" id="SM00534"/>
    </source>
</evidence>
<dbReference type="Pfam" id="PF05190">
    <property type="entry name" value="MutS_IV"/>
    <property type="match status" value="1"/>
</dbReference>
<dbReference type="InterPro" id="IPR045076">
    <property type="entry name" value="MutS"/>
</dbReference>
<keyword evidence="4" id="KW-0238">DNA-binding</keyword>
<dbReference type="InterPro" id="IPR007861">
    <property type="entry name" value="DNA_mismatch_repair_MutS_clamp"/>
</dbReference>
<dbReference type="GO" id="GO:0006298">
    <property type="term" value="P:mismatch repair"/>
    <property type="evidence" value="ECO:0007669"/>
    <property type="project" value="InterPro"/>
</dbReference>
<evidence type="ECO:0000259" key="5">
    <source>
        <dbReference type="SMART" id="SM00533"/>
    </source>
</evidence>
<dbReference type="GO" id="GO:0140664">
    <property type="term" value="F:ATP-dependent DNA damage sensor activity"/>
    <property type="evidence" value="ECO:0007669"/>
    <property type="project" value="InterPro"/>
</dbReference>
<dbReference type="Pfam" id="PF05192">
    <property type="entry name" value="MutS_III"/>
    <property type="match status" value="1"/>
</dbReference>
<evidence type="ECO:0008006" key="8">
    <source>
        <dbReference type="Google" id="ProtNLM"/>
    </source>
</evidence>
<keyword evidence="2" id="KW-0547">Nucleotide-binding</keyword>
<dbReference type="Pfam" id="PF00488">
    <property type="entry name" value="MutS_V"/>
    <property type="match status" value="1"/>
</dbReference>
<protein>
    <recommendedName>
        <fullName evidence="8">DNA mismatch repair proteins mutS family domain-containing protein</fullName>
    </recommendedName>
</protein>
<feature type="domain" description="DNA mismatch repair proteins mutS family" evidence="6">
    <location>
        <begin position="690"/>
        <end position="915"/>
    </location>
</feature>
<dbReference type="InterPro" id="IPR007696">
    <property type="entry name" value="DNA_mismatch_repair_MutS_core"/>
</dbReference>
<dbReference type="GO" id="GO:0030983">
    <property type="term" value="F:mismatched DNA binding"/>
    <property type="evidence" value="ECO:0007669"/>
    <property type="project" value="InterPro"/>
</dbReference>
<dbReference type="SMART" id="SM00534">
    <property type="entry name" value="MUTSac"/>
    <property type="match status" value="1"/>
</dbReference>
<dbReference type="SMART" id="SM00533">
    <property type="entry name" value="MUTSd"/>
    <property type="match status" value="1"/>
</dbReference>